<keyword evidence="4" id="KW-1185">Reference proteome</keyword>
<protein>
    <recommendedName>
        <fullName evidence="2">N-acetyltransferase domain-containing protein</fullName>
    </recommendedName>
</protein>
<reference evidence="3 4" key="1">
    <citation type="submission" date="2019-07" db="EMBL/GenBank/DDBJ databases">
        <title>Whole genome shotgun sequence of Cellulomonas composti NBRC 100758.</title>
        <authorList>
            <person name="Hosoyama A."/>
            <person name="Uohara A."/>
            <person name="Ohji S."/>
            <person name="Ichikawa N."/>
        </authorList>
    </citation>
    <scope>NUCLEOTIDE SEQUENCE [LARGE SCALE GENOMIC DNA]</scope>
    <source>
        <strain evidence="3 4">NBRC 100758</strain>
    </source>
</reference>
<keyword evidence="1" id="KW-0808">Transferase</keyword>
<evidence type="ECO:0000313" key="3">
    <source>
        <dbReference type="EMBL" id="GEL95545.1"/>
    </source>
</evidence>
<dbReference type="InterPro" id="IPR016181">
    <property type="entry name" value="Acyl_CoA_acyltransferase"/>
</dbReference>
<organism evidence="3 4">
    <name type="scientific">Cellulomonas composti</name>
    <dbReference type="NCBI Taxonomy" id="266130"/>
    <lineage>
        <taxon>Bacteria</taxon>
        <taxon>Bacillati</taxon>
        <taxon>Actinomycetota</taxon>
        <taxon>Actinomycetes</taxon>
        <taxon>Micrococcales</taxon>
        <taxon>Cellulomonadaceae</taxon>
        <taxon>Cellulomonas</taxon>
    </lineage>
</organism>
<dbReference type="Proteomes" id="UP000321720">
    <property type="component" value="Unassembled WGS sequence"/>
</dbReference>
<dbReference type="SUPFAM" id="SSF55729">
    <property type="entry name" value="Acyl-CoA N-acyltransferases (Nat)"/>
    <property type="match status" value="2"/>
</dbReference>
<dbReference type="AlphaFoldDB" id="A0A511JC33"/>
<dbReference type="Pfam" id="PF24553">
    <property type="entry name" value="Rv0428c_C"/>
    <property type="match status" value="1"/>
</dbReference>
<accession>A0A511JC33</accession>
<feature type="domain" description="N-acetyltransferase" evidence="2">
    <location>
        <begin position="1"/>
        <end position="162"/>
    </location>
</feature>
<name>A0A511JC33_9CELL</name>
<dbReference type="CDD" id="cd04301">
    <property type="entry name" value="NAT_SF"/>
    <property type="match status" value="2"/>
</dbReference>
<dbReference type="PANTHER" id="PTHR13947">
    <property type="entry name" value="GNAT FAMILY N-ACETYLTRANSFERASE"/>
    <property type="match status" value="1"/>
</dbReference>
<dbReference type="InterPro" id="IPR000182">
    <property type="entry name" value="GNAT_dom"/>
</dbReference>
<feature type="domain" description="N-acetyltransferase" evidence="2">
    <location>
        <begin position="283"/>
        <end position="422"/>
    </location>
</feature>
<comment type="caution">
    <text evidence="3">The sequence shown here is derived from an EMBL/GenBank/DDBJ whole genome shotgun (WGS) entry which is preliminary data.</text>
</comment>
<evidence type="ECO:0000256" key="1">
    <source>
        <dbReference type="ARBA" id="ARBA00022679"/>
    </source>
</evidence>
<evidence type="ECO:0000259" key="2">
    <source>
        <dbReference type="PROSITE" id="PS51186"/>
    </source>
</evidence>
<dbReference type="EMBL" id="BJWG01000009">
    <property type="protein sequence ID" value="GEL95545.1"/>
    <property type="molecule type" value="Genomic_DNA"/>
</dbReference>
<dbReference type="InterPro" id="IPR056935">
    <property type="entry name" value="Rv0428c-like_C"/>
</dbReference>
<dbReference type="GO" id="GO:0008080">
    <property type="term" value="F:N-acetyltransferase activity"/>
    <property type="evidence" value="ECO:0007669"/>
    <property type="project" value="InterPro"/>
</dbReference>
<gene>
    <name evidence="3" type="ORF">CCO02nite_22030</name>
</gene>
<evidence type="ECO:0000313" key="4">
    <source>
        <dbReference type="Proteomes" id="UP000321720"/>
    </source>
</evidence>
<proteinExistence type="predicted"/>
<dbReference type="PANTHER" id="PTHR13947:SF37">
    <property type="entry name" value="LD18367P"/>
    <property type="match status" value="1"/>
</dbReference>
<dbReference type="Pfam" id="PF00583">
    <property type="entry name" value="Acetyltransf_1"/>
    <property type="match status" value="1"/>
</dbReference>
<dbReference type="InterPro" id="IPR050769">
    <property type="entry name" value="NAT_camello-type"/>
</dbReference>
<dbReference type="PROSITE" id="PS51186">
    <property type="entry name" value="GNAT"/>
    <property type="match status" value="2"/>
</dbReference>
<dbReference type="Gene3D" id="3.40.630.30">
    <property type="match status" value="2"/>
</dbReference>
<sequence>MARGDDVADAGALTAEAYLADRLVPDGDPYAEELRDARRRADEATLLVAVVPAGGSGVVVGTVTLAPYGTSYAEVAQPGEVELRMLAVAPEARRRGIAEALVVAALREAVALGAAHVVLSTLDAMEVAHRLYERLGFERRPERDWGHDEVHLRVLTWSAPAPPGARREIASWPPVHVVDVDGWRVGLSGGVTRRANSALPAGAADPDLTLSRVEAVYALEGQPSVVRVGRSASTELLAALDRRGYAWTAQTDVLVLDPLRPQAPSSASEGEVRVAKTPDAAWFALWSGTKPSRTARRDTDTDADADADADEAMRRAILAGADASYLSASTGADRRTIGVLRAAFVDDWVALSCLVVDPAVRGLGWGRELTRQALLVAHERGARRAFLQVESENAVASTLYASLGFRPADRYVYRERDLDVTG</sequence>